<dbReference type="SMART" id="SM00443">
    <property type="entry name" value="G_patch"/>
    <property type="match status" value="1"/>
</dbReference>
<name>A0A1J6J1S3_NICAT</name>
<dbReference type="PROSITE" id="PS50174">
    <property type="entry name" value="G_PATCH"/>
    <property type="match status" value="1"/>
</dbReference>
<proteinExistence type="predicted"/>
<protein>
    <recommendedName>
        <fullName evidence="1">G-patch domain-containing protein</fullName>
    </recommendedName>
</protein>
<evidence type="ECO:0000313" key="2">
    <source>
        <dbReference type="EMBL" id="OIT03839.1"/>
    </source>
</evidence>
<dbReference type="AlphaFoldDB" id="A0A1J6J1S3"/>
<dbReference type="GO" id="GO:0003676">
    <property type="term" value="F:nucleic acid binding"/>
    <property type="evidence" value="ECO:0007669"/>
    <property type="project" value="InterPro"/>
</dbReference>
<comment type="caution">
    <text evidence="2">The sequence shown here is derived from an EMBL/GenBank/DDBJ whole genome shotgun (WGS) entry which is preliminary data.</text>
</comment>
<feature type="domain" description="G-patch" evidence="1">
    <location>
        <begin position="20"/>
        <end position="66"/>
    </location>
</feature>
<dbReference type="Proteomes" id="UP000187609">
    <property type="component" value="Unassembled WGS sequence"/>
</dbReference>
<organism evidence="2 3">
    <name type="scientific">Nicotiana attenuata</name>
    <name type="common">Coyote tobacco</name>
    <dbReference type="NCBI Taxonomy" id="49451"/>
    <lineage>
        <taxon>Eukaryota</taxon>
        <taxon>Viridiplantae</taxon>
        <taxon>Streptophyta</taxon>
        <taxon>Embryophyta</taxon>
        <taxon>Tracheophyta</taxon>
        <taxon>Spermatophyta</taxon>
        <taxon>Magnoliopsida</taxon>
        <taxon>eudicotyledons</taxon>
        <taxon>Gunneridae</taxon>
        <taxon>Pentapetalae</taxon>
        <taxon>asterids</taxon>
        <taxon>lamiids</taxon>
        <taxon>Solanales</taxon>
        <taxon>Solanaceae</taxon>
        <taxon>Nicotianoideae</taxon>
        <taxon>Nicotianeae</taxon>
        <taxon>Nicotiana</taxon>
    </lineage>
</organism>
<gene>
    <name evidence="2" type="ORF">A4A49_55152</name>
</gene>
<dbReference type="InterPro" id="IPR000467">
    <property type="entry name" value="G_patch_dom"/>
</dbReference>
<evidence type="ECO:0000259" key="1">
    <source>
        <dbReference type="PROSITE" id="PS50174"/>
    </source>
</evidence>
<sequence>MLTTEIEETKQNLAMQSPYRSNMAMREIMKYGYRPRIGLGARSNGITEPVQPRGQKDRANIRYYPRTGKNYTGGFDKKDFVPEHVTGRGHSSATQDDIVDGMGKLFMTMIEE</sequence>
<evidence type="ECO:0000313" key="3">
    <source>
        <dbReference type="Proteomes" id="UP000187609"/>
    </source>
</evidence>
<accession>A0A1J6J1S3</accession>
<dbReference type="Gramene" id="OIT03839">
    <property type="protein sequence ID" value="OIT03839"/>
    <property type="gene ID" value="A4A49_55152"/>
</dbReference>
<reference evidence="2" key="1">
    <citation type="submission" date="2016-11" db="EMBL/GenBank/DDBJ databases">
        <title>The genome of Nicotiana attenuata.</title>
        <authorList>
            <person name="Xu S."/>
            <person name="Brockmoeller T."/>
            <person name="Gaquerel E."/>
            <person name="Navarro A."/>
            <person name="Kuhl H."/>
            <person name="Gase K."/>
            <person name="Ling Z."/>
            <person name="Zhou W."/>
            <person name="Kreitzer C."/>
            <person name="Stanke M."/>
            <person name="Tang H."/>
            <person name="Lyons E."/>
            <person name="Pandey P."/>
            <person name="Pandey S.P."/>
            <person name="Timmermann B."/>
            <person name="Baldwin I.T."/>
        </authorList>
    </citation>
    <scope>NUCLEOTIDE SEQUENCE [LARGE SCALE GENOMIC DNA]</scope>
    <source>
        <strain evidence="2">UT</strain>
    </source>
</reference>
<keyword evidence="3" id="KW-1185">Reference proteome</keyword>
<dbReference type="EMBL" id="MJEQ01037187">
    <property type="protein sequence ID" value="OIT03839.1"/>
    <property type="molecule type" value="Genomic_DNA"/>
</dbReference>
<dbReference type="Pfam" id="PF01585">
    <property type="entry name" value="G-patch"/>
    <property type="match status" value="1"/>
</dbReference>